<gene>
    <name evidence="2" type="ORF">CODIS_10900</name>
</gene>
<accession>A0A7Z0VMX2</accession>
<sequence length="59" mass="6277">MAIYVLLAINIASIFICHQIAKSRGGRPVLWAVLGAAFGPLAIPFALMIKPGQVDRTGK</sequence>
<feature type="transmembrane region" description="Helical" evidence="1">
    <location>
        <begin position="29"/>
        <end position="49"/>
    </location>
</feature>
<organism evidence="2 3">
    <name type="scientific">Candidatus Thiodiazotropha endolucinida</name>
    <dbReference type="NCBI Taxonomy" id="1655433"/>
    <lineage>
        <taxon>Bacteria</taxon>
        <taxon>Pseudomonadati</taxon>
        <taxon>Pseudomonadota</taxon>
        <taxon>Gammaproteobacteria</taxon>
        <taxon>Chromatiales</taxon>
        <taxon>Sedimenticolaceae</taxon>
        <taxon>Candidatus Thiodiazotropha</taxon>
    </lineage>
</organism>
<keyword evidence="1" id="KW-0472">Membrane</keyword>
<evidence type="ECO:0000313" key="2">
    <source>
        <dbReference type="EMBL" id="ODJ88544.1"/>
    </source>
</evidence>
<keyword evidence="3" id="KW-1185">Reference proteome</keyword>
<evidence type="ECO:0000313" key="3">
    <source>
        <dbReference type="Proteomes" id="UP000094769"/>
    </source>
</evidence>
<keyword evidence="1" id="KW-0812">Transmembrane</keyword>
<dbReference type="AlphaFoldDB" id="A0A7Z0VMX2"/>
<dbReference type="Proteomes" id="UP000094769">
    <property type="component" value="Unassembled WGS sequence"/>
</dbReference>
<evidence type="ECO:0000256" key="1">
    <source>
        <dbReference type="SAM" id="Phobius"/>
    </source>
</evidence>
<reference evidence="2 3" key="1">
    <citation type="submission" date="2016-06" db="EMBL/GenBank/DDBJ databases">
        <title>Genome sequence of endosymbiont of Candidatus Endolucinida thiodiazotropha.</title>
        <authorList>
            <person name="Poehlein A."/>
            <person name="Koenig S."/>
            <person name="Heiden S.E."/>
            <person name="Thuermer A."/>
            <person name="Voget S."/>
            <person name="Daniel R."/>
            <person name="Markert S."/>
            <person name="Gros O."/>
            <person name="Schweder T."/>
        </authorList>
    </citation>
    <scope>NUCLEOTIDE SEQUENCE [LARGE SCALE GENOMIC DNA]</scope>
    <source>
        <strain evidence="2 3">COS</strain>
    </source>
</reference>
<keyword evidence="1" id="KW-1133">Transmembrane helix</keyword>
<protein>
    <submittedName>
        <fullName evidence="2">Uncharacterized protein</fullName>
    </submittedName>
</protein>
<dbReference type="EMBL" id="MARB01000005">
    <property type="protein sequence ID" value="ODJ88544.1"/>
    <property type="molecule type" value="Genomic_DNA"/>
</dbReference>
<name>A0A7Z0VMX2_9GAMM</name>
<comment type="caution">
    <text evidence="2">The sequence shown here is derived from an EMBL/GenBank/DDBJ whole genome shotgun (WGS) entry which is preliminary data.</text>
</comment>
<proteinExistence type="predicted"/>